<name>A0AAD8JT18_TARER</name>
<sequence length="113" mass="12706">MVTWGRGWNGRVTATVKGDGAQFFDRWDVSFDHWDVFNKSDLFHSPEKLTDRKSTSSPLCFLHTVSGNNGGDGGDGGDWKLTTTTMRMMVNRKISASLLRWSERDGMNHPSPL</sequence>
<evidence type="ECO:0000313" key="1">
    <source>
        <dbReference type="EMBL" id="KAK1407305.1"/>
    </source>
</evidence>
<dbReference type="AlphaFoldDB" id="A0AAD8JT18"/>
<proteinExistence type="predicted"/>
<protein>
    <submittedName>
        <fullName evidence="1">Uncharacterized protein</fullName>
    </submittedName>
</protein>
<accession>A0AAD8JT18</accession>
<evidence type="ECO:0000313" key="2">
    <source>
        <dbReference type="Proteomes" id="UP001229421"/>
    </source>
</evidence>
<gene>
    <name evidence="1" type="ORF">QVD17_38919</name>
</gene>
<dbReference type="EMBL" id="JAUHHV010000011">
    <property type="protein sequence ID" value="KAK1407305.1"/>
    <property type="molecule type" value="Genomic_DNA"/>
</dbReference>
<organism evidence="1 2">
    <name type="scientific">Tagetes erecta</name>
    <name type="common">African marigold</name>
    <dbReference type="NCBI Taxonomy" id="13708"/>
    <lineage>
        <taxon>Eukaryota</taxon>
        <taxon>Viridiplantae</taxon>
        <taxon>Streptophyta</taxon>
        <taxon>Embryophyta</taxon>
        <taxon>Tracheophyta</taxon>
        <taxon>Spermatophyta</taxon>
        <taxon>Magnoliopsida</taxon>
        <taxon>eudicotyledons</taxon>
        <taxon>Gunneridae</taxon>
        <taxon>Pentapetalae</taxon>
        <taxon>asterids</taxon>
        <taxon>campanulids</taxon>
        <taxon>Asterales</taxon>
        <taxon>Asteraceae</taxon>
        <taxon>Asteroideae</taxon>
        <taxon>Heliantheae alliance</taxon>
        <taxon>Tageteae</taxon>
        <taxon>Tagetes</taxon>
    </lineage>
</organism>
<comment type="caution">
    <text evidence="1">The sequence shown here is derived from an EMBL/GenBank/DDBJ whole genome shotgun (WGS) entry which is preliminary data.</text>
</comment>
<dbReference type="Proteomes" id="UP001229421">
    <property type="component" value="Unassembled WGS sequence"/>
</dbReference>
<reference evidence="1" key="1">
    <citation type="journal article" date="2023" name="bioRxiv">
        <title>Improved chromosome-level genome assembly for marigold (Tagetes erecta).</title>
        <authorList>
            <person name="Jiang F."/>
            <person name="Yuan L."/>
            <person name="Wang S."/>
            <person name="Wang H."/>
            <person name="Xu D."/>
            <person name="Wang A."/>
            <person name="Fan W."/>
        </authorList>
    </citation>
    <scope>NUCLEOTIDE SEQUENCE</scope>
    <source>
        <strain evidence="1">WSJ</strain>
        <tissue evidence="1">Leaf</tissue>
    </source>
</reference>
<keyword evidence="2" id="KW-1185">Reference proteome</keyword>